<name>A0A0G4Q0E4_9GAMM</name>
<dbReference type="Gene3D" id="1.10.10.10">
    <property type="entry name" value="Winged helix-like DNA-binding domain superfamily/Winged helix DNA-binding domain"/>
    <property type="match status" value="1"/>
</dbReference>
<gene>
    <name evidence="1" type="ORF">BN1804_00267</name>
</gene>
<evidence type="ECO:0000313" key="2">
    <source>
        <dbReference type="Proteomes" id="UP000183920"/>
    </source>
</evidence>
<dbReference type="EMBL" id="CVRY01000001">
    <property type="protein sequence ID" value="CRL59101.1"/>
    <property type="molecule type" value="Genomic_DNA"/>
</dbReference>
<dbReference type="InterPro" id="IPR036388">
    <property type="entry name" value="WH-like_DNA-bd_sf"/>
</dbReference>
<evidence type="ECO:0000313" key="1">
    <source>
        <dbReference type="EMBL" id="CRL59101.1"/>
    </source>
</evidence>
<evidence type="ECO:0008006" key="3">
    <source>
        <dbReference type="Google" id="ProtNLM"/>
    </source>
</evidence>
<dbReference type="Proteomes" id="UP000183920">
    <property type="component" value="Unassembled WGS sequence"/>
</dbReference>
<accession>A0A0G4Q0E4</accession>
<sequence length="68" mass="7923">MIKQTDMTIKACDILEMISQTTGKNIIEIVSESKLSYESCEFLLTQLEMAELILKQDDFYKRTSKRID</sequence>
<organism evidence="1 2">
    <name type="scientific">Proteus penneri</name>
    <dbReference type="NCBI Taxonomy" id="102862"/>
    <lineage>
        <taxon>Bacteria</taxon>
        <taxon>Pseudomonadati</taxon>
        <taxon>Pseudomonadota</taxon>
        <taxon>Gammaproteobacteria</taxon>
        <taxon>Enterobacterales</taxon>
        <taxon>Morganellaceae</taxon>
        <taxon>Proteus</taxon>
    </lineage>
</organism>
<reference evidence="2" key="1">
    <citation type="submission" date="2015-06" db="EMBL/GenBank/DDBJ databases">
        <authorList>
            <person name="Urmite Genomes"/>
        </authorList>
    </citation>
    <scope>NUCLEOTIDE SEQUENCE [LARGE SCALE GENOMIC DNA]</scope>
    <source>
        <strain evidence="2">CSUR P1867</strain>
    </source>
</reference>
<protein>
    <recommendedName>
        <fullName evidence="3">DprA winged helix domain-containing protein</fullName>
    </recommendedName>
</protein>
<proteinExistence type="predicted"/>
<dbReference type="RefSeq" id="WP_072062688.1">
    <property type="nucleotide sequence ID" value="NZ_CVRY01000001.1"/>
</dbReference>
<dbReference type="AlphaFoldDB" id="A0A0G4Q0E4"/>